<dbReference type="InterPro" id="IPR020084">
    <property type="entry name" value="NUDIX_hydrolase_CS"/>
</dbReference>
<dbReference type="PROSITE" id="PS51462">
    <property type="entry name" value="NUDIX"/>
    <property type="match status" value="1"/>
</dbReference>
<dbReference type="AlphaFoldDB" id="A0A1I8AR29"/>
<keyword evidence="5" id="KW-1185">Reference proteome</keyword>
<proteinExistence type="inferred from homology"/>
<dbReference type="InterPro" id="IPR020476">
    <property type="entry name" value="Nudix_hydrolase"/>
</dbReference>
<dbReference type="WBParaSite" id="L893_g8187.t1">
    <property type="protein sequence ID" value="L893_g8187.t1"/>
    <property type="gene ID" value="L893_g8187"/>
</dbReference>
<dbReference type="InterPro" id="IPR040618">
    <property type="entry name" value="Pre-Nudix"/>
</dbReference>
<accession>A0A1I8AR29</accession>
<dbReference type="InterPro" id="IPR003293">
    <property type="entry name" value="Nudix_hydrolase6-like"/>
</dbReference>
<evidence type="ECO:0000256" key="2">
    <source>
        <dbReference type="ARBA" id="ARBA00022801"/>
    </source>
</evidence>
<evidence type="ECO:0000313" key="6">
    <source>
        <dbReference type="WBParaSite" id="L893_g8187.t1"/>
    </source>
</evidence>
<dbReference type="Gene3D" id="3.40.630.30">
    <property type="match status" value="1"/>
</dbReference>
<dbReference type="Gene3D" id="3.90.79.10">
    <property type="entry name" value="Nucleoside Triphosphate Pyrophosphohydrolase"/>
    <property type="match status" value="1"/>
</dbReference>
<dbReference type="Pfam" id="PF00293">
    <property type="entry name" value="NUDIX"/>
    <property type="match status" value="1"/>
</dbReference>
<dbReference type="PANTHER" id="PTHR13994:SF13">
    <property type="entry name" value="FI03680P"/>
    <property type="match status" value="1"/>
</dbReference>
<evidence type="ECO:0000259" key="4">
    <source>
        <dbReference type="PROSITE" id="PS51462"/>
    </source>
</evidence>
<dbReference type="GO" id="GO:0051287">
    <property type="term" value="F:NAD binding"/>
    <property type="evidence" value="ECO:0007669"/>
    <property type="project" value="TreeGrafter"/>
</dbReference>
<dbReference type="GO" id="GO:0047631">
    <property type="term" value="F:ADP-ribose diphosphatase activity"/>
    <property type="evidence" value="ECO:0007669"/>
    <property type="project" value="TreeGrafter"/>
</dbReference>
<reference evidence="6" key="1">
    <citation type="submission" date="2016-11" db="UniProtKB">
        <authorList>
            <consortium name="WormBaseParasite"/>
        </authorList>
    </citation>
    <scope>IDENTIFICATION</scope>
</reference>
<organism evidence="5 6">
    <name type="scientific">Steinernema glaseri</name>
    <dbReference type="NCBI Taxonomy" id="37863"/>
    <lineage>
        <taxon>Eukaryota</taxon>
        <taxon>Metazoa</taxon>
        <taxon>Ecdysozoa</taxon>
        <taxon>Nematoda</taxon>
        <taxon>Chromadorea</taxon>
        <taxon>Rhabditida</taxon>
        <taxon>Tylenchina</taxon>
        <taxon>Panagrolaimomorpha</taxon>
        <taxon>Strongyloidoidea</taxon>
        <taxon>Steinernematidae</taxon>
        <taxon>Steinernema</taxon>
    </lineage>
</organism>
<dbReference type="SUPFAM" id="SSF55811">
    <property type="entry name" value="Nudix"/>
    <property type="match status" value="1"/>
</dbReference>
<sequence length="271" mass="30399">MFRLAASRLSLPASRLSGKTDIFGGITVDSLEVPFEEADSGAAEEALVASLDHWKTEGVRGVWFCVANKSCFWVPILVKAGFDFHHAQPGYVMLTRWLPSTKNNLPRYPFTTIGVGGLVVSSDGRILLMKEKRGHYLGWKFPGGASDPGESLYETAEREVFEETGVEAKATSILCFRHASRGWKDNMDIYFVCVMRPMDEQSMELKPCPNETAECQWMSREDIKAIERTTTFPLRMVLDKYDGLLASGPDRGCHLETLSVGNRSWQLYQVE</sequence>
<evidence type="ECO:0000256" key="3">
    <source>
        <dbReference type="RuleBase" id="RU003476"/>
    </source>
</evidence>
<dbReference type="PRINTS" id="PR00502">
    <property type="entry name" value="NUDIXFAMILY"/>
</dbReference>
<dbReference type="InterPro" id="IPR000086">
    <property type="entry name" value="NUDIX_hydrolase_dom"/>
</dbReference>
<dbReference type="Pfam" id="PF18290">
    <property type="entry name" value="Nudix_hydro"/>
    <property type="match status" value="1"/>
</dbReference>
<feature type="domain" description="Nudix hydrolase" evidence="4">
    <location>
        <begin position="110"/>
        <end position="242"/>
    </location>
</feature>
<protein>
    <submittedName>
        <fullName evidence="6">Nudix hydrolase domain-containing protein</fullName>
    </submittedName>
</protein>
<evidence type="ECO:0000256" key="1">
    <source>
        <dbReference type="ARBA" id="ARBA00005582"/>
    </source>
</evidence>
<name>A0A1I8AR29_9BILA</name>
<dbReference type="InterPro" id="IPR015797">
    <property type="entry name" value="NUDIX_hydrolase-like_dom_sf"/>
</dbReference>
<dbReference type="PROSITE" id="PS00893">
    <property type="entry name" value="NUDIX_BOX"/>
    <property type="match status" value="1"/>
</dbReference>
<dbReference type="PRINTS" id="PR01356">
    <property type="entry name" value="GFGPROTEIN"/>
</dbReference>
<keyword evidence="2 3" id="KW-0378">Hydrolase</keyword>
<dbReference type="CDD" id="cd04670">
    <property type="entry name" value="NUDIX_ASFGF2_Nudt6"/>
    <property type="match status" value="1"/>
</dbReference>
<comment type="similarity">
    <text evidence="1 3">Belongs to the Nudix hydrolase family.</text>
</comment>
<dbReference type="PANTHER" id="PTHR13994">
    <property type="entry name" value="NUDIX HYDROLASE RELATED"/>
    <property type="match status" value="1"/>
</dbReference>
<dbReference type="GO" id="GO:0035529">
    <property type="term" value="F:NADH pyrophosphatase activity"/>
    <property type="evidence" value="ECO:0007669"/>
    <property type="project" value="TreeGrafter"/>
</dbReference>
<evidence type="ECO:0000313" key="5">
    <source>
        <dbReference type="Proteomes" id="UP000095287"/>
    </source>
</evidence>
<dbReference type="Proteomes" id="UP000095287">
    <property type="component" value="Unplaced"/>
</dbReference>